<dbReference type="EMBL" id="CM042060">
    <property type="protein sequence ID" value="KAI3678750.1"/>
    <property type="molecule type" value="Genomic_DNA"/>
</dbReference>
<evidence type="ECO:0000313" key="1">
    <source>
        <dbReference type="EMBL" id="KAI3678750.1"/>
    </source>
</evidence>
<proteinExistence type="predicted"/>
<sequence length="75" mass="8260">MVVSSPSAAVRKALIPGGTKEKKEKIPRLQNPNTIVHCLPQYIVHFAVCCLPHAAAISLLCLCHRQFQSFCSMNL</sequence>
<organism evidence="1 2">
    <name type="scientific">Arctium lappa</name>
    <name type="common">Greater burdock</name>
    <name type="synonym">Lappa major</name>
    <dbReference type="NCBI Taxonomy" id="4217"/>
    <lineage>
        <taxon>Eukaryota</taxon>
        <taxon>Viridiplantae</taxon>
        <taxon>Streptophyta</taxon>
        <taxon>Embryophyta</taxon>
        <taxon>Tracheophyta</taxon>
        <taxon>Spermatophyta</taxon>
        <taxon>Magnoliopsida</taxon>
        <taxon>eudicotyledons</taxon>
        <taxon>Gunneridae</taxon>
        <taxon>Pentapetalae</taxon>
        <taxon>asterids</taxon>
        <taxon>campanulids</taxon>
        <taxon>Asterales</taxon>
        <taxon>Asteraceae</taxon>
        <taxon>Carduoideae</taxon>
        <taxon>Cardueae</taxon>
        <taxon>Arctiinae</taxon>
        <taxon>Arctium</taxon>
    </lineage>
</organism>
<comment type="caution">
    <text evidence="1">The sequence shown here is derived from an EMBL/GenBank/DDBJ whole genome shotgun (WGS) entry which is preliminary data.</text>
</comment>
<reference evidence="1 2" key="2">
    <citation type="journal article" date="2022" name="Mol. Ecol. Resour.">
        <title>The genomes of chicory, endive, great burdock and yacon provide insights into Asteraceae paleo-polyploidization history and plant inulin production.</title>
        <authorList>
            <person name="Fan W."/>
            <person name="Wang S."/>
            <person name="Wang H."/>
            <person name="Wang A."/>
            <person name="Jiang F."/>
            <person name="Liu H."/>
            <person name="Zhao H."/>
            <person name="Xu D."/>
            <person name="Zhang Y."/>
        </authorList>
    </citation>
    <scope>NUCLEOTIDE SEQUENCE [LARGE SCALE GENOMIC DNA]</scope>
    <source>
        <strain evidence="2">cv. Niubang</strain>
    </source>
</reference>
<evidence type="ECO:0000313" key="2">
    <source>
        <dbReference type="Proteomes" id="UP001055879"/>
    </source>
</evidence>
<reference evidence="2" key="1">
    <citation type="journal article" date="2022" name="Mol. Ecol. Resour.">
        <title>The genomes of chicory, endive, great burdock and yacon provide insights into Asteraceae palaeo-polyploidization history and plant inulin production.</title>
        <authorList>
            <person name="Fan W."/>
            <person name="Wang S."/>
            <person name="Wang H."/>
            <person name="Wang A."/>
            <person name="Jiang F."/>
            <person name="Liu H."/>
            <person name="Zhao H."/>
            <person name="Xu D."/>
            <person name="Zhang Y."/>
        </authorList>
    </citation>
    <scope>NUCLEOTIDE SEQUENCE [LARGE SCALE GENOMIC DNA]</scope>
    <source>
        <strain evidence="2">cv. Niubang</strain>
    </source>
</reference>
<gene>
    <name evidence="1" type="ORF">L6452_38053</name>
</gene>
<name>A0ACB8Y5R7_ARCLA</name>
<dbReference type="Proteomes" id="UP001055879">
    <property type="component" value="Linkage Group LG14"/>
</dbReference>
<keyword evidence="2" id="KW-1185">Reference proteome</keyword>
<accession>A0ACB8Y5R7</accession>
<protein>
    <submittedName>
        <fullName evidence="1">Uncharacterized protein</fullName>
    </submittedName>
</protein>